<dbReference type="EMBL" id="VNJK01000001">
    <property type="protein sequence ID" value="TVX93760.1"/>
    <property type="molecule type" value="Genomic_DNA"/>
</dbReference>
<dbReference type="NCBIfam" id="TIGR01549">
    <property type="entry name" value="HAD-SF-IA-v1"/>
    <property type="match status" value="1"/>
</dbReference>
<evidence type="ECO:0000256" key="2">
    <source>
        <dbReference type="ARBA" id="ARBA00022723"/>
    </source>
</evidence>
<proteinExistence type="predicted"/>
<comment type="caution">
    <text evidence="5">The sequence shown here is derived from an EMBL/GenBank/DDBJ whole genome shotgun (WGS) entry which is preliminary data.</text>
</comment>
<dbReference type="Proteomes" id="UP000318102">
    <property type="component" value="Unassembled WGS sequence"/>
</dbReference>
<dbReference type="InterPro" id="IPR041492">
    <property type="entry name" value="HAD_2"/>
</dbReference>
<dbReference type="SFLD" id="SFLDG01129">
    <property type="entry name" value="C1.5:_HAD__Beta-PGM__Phosphata"/>
    <property type="match status" value="1"/>
</dbReference>
<dbReference type="PANTHER" id="PTHR46470">
    <property type="entry name" value="N-ACYLNEURAMINATE-9-PHOSPHATASE"/>
    <property type="match status" value="1"/>
</dbReference>
<dbReference type="InterPro" id="IPR051400">
    <property type="entry name" value="HAD-like_hydrolase"/>
</dbReference>
<dbReference type="AlphaFoldDB" id="A0A559J1J1"/>
<dbReference type="NCBIfam" id="TIGR01509">
    <property type="entry name" value="HAD-SF-IA-v3"/>
    <property type="match status" value="1"/>
</dbReference>
<gene>
    <name evidence="5" type="ORF">FPZ44_12255</name>
</gene>
<sequence>MIKAVLFDLDGTLLDRDTALRLFIEDQYERYANKLTLVSKSSYVSRFIVLDQRGYVWKDKVYQQLLEEFNLDTLYWGDMLEDYMMNFPKFARAFPNTVEILQWLKENQIKIGMITNGFTRFQTSNLESLKIADYFDEILISEQEGVRKPEKEIFNRALERLGVKAYEALFVGDHPIYDVQASIDAGMKGIWKKADAYEQQEVTADAVIDNLNQLQKIIEKGAVQD</sequence>
<keyword evidence="4" id="KW-0460">Magnesium</keyword>
<keyword evidence="2" id="KW-0479">Metal-binding</keyword>
<evidence type="ECO:0000256" key="1">
    <source>
        <dbReference type="ARBA" id="ARBA00001946"/>
    </source>
</evidence>
<dbReference type="SFLD" id="SFLDG01135">
    <property type="entry name" value="C1.5.6:_HAD__Beta-PGM__Phospha"/>
    <property type="match status" value="1"/>
</dbReference>
<dbReference type="GO" id="GO:0046872">
    <property type="term" value="F:metal ion binding"/>
    <property type="evidence" value="ECO:0007669"/>
    <property type="project" value="UniProtKB-KW"/>
</dbReference>
<dbReference type="GO" id="GO:0016791">
    <property type="term" value="F:phosphatase activity"/>
    <property type="evidence" value="ECO:0007669"/>
    <property type="project" value="TreeGrafter"/>
</dbReference>
<dbReference type="PANTHER" id="PTHR46470:SF2">
    <property type="entry name" value="GLYCERALDEHYDE 3-PHOSPHATE PHOSPHATASE"/>
    <property type="match status" value="1"/>
</dbReference>
<dbReference type="SUPFAM" id="SSF56784">
    <property type="entry name" value="HAD-like"/>
    <property type="match status" value="1"/>
</dbReference>
<organism evidence="5 6">
    <name type="scientific">Paenibacillus agilis</name>
    <dbReference type="NCBI Taxonomy" id="3020863"/>
    <lineage>
        <taxon>Bacteria</taxon>
        <taxon>Bacillati</taxon>
        <taxon>Bacillota</taxon>
        <taxon>Bacilli</taxon>
        <taxon>Bacillales</taxon>
        <taxon>Paenibacillaceae</taxon>
        <taxon>Paenibacillus</taxon>
    </lineage>
</organism>
<name>A0A559J1J1_9BACL</name>
<evidence type="ECO:0000313" key="5">
    <source>
        <dbReference type="EMBL" id="TVX93760.1"/>
    </source>
</evidence>
<reference evidence="5 6" key="1">
    <citation type="submission" date="2019-07" db="EMBL/GenBank/DDBJ databases">
        <authorList>
            <person name="Kim J."/>
        </authorList>
    </citation>
    <scope>NUCLEOTIDE SEQUENCE [LARGE SCALE GENOMIC DNA]</scope>
    <source>
        <strain evidence="5 6">N4</strain>
    </source>
</reference>
<dbReference type="Gene3D" id="3.40.50.1000">
    <property type="entry name" value="HAD superfamily/HAD-like"/>
    <property type="match status" value="1"/>
</dbReference>
<comment type="cofactor">
    <cofactor evidence="1">
        <name>Mg(2+)</name>
        <dbReference type="ChEBI" id="CHEBI:18420"/>
    </cofactor>
</comment>
<keyword evidence="3 5" id="KW-0378">Hydrolase</keyword>
<keyword evidence="6" id="KW-1185">Reference proteome</keyword>
<dbReference type="Gene3D" id="1.10.150.520">
    <property type="match status" value="1"/>
</dbReference>
<dbReference type="OrthoDB" id="9809962at2"/>
<dbReference type="InterPro" id="IPR036412">
    <property type="entry name" value="HAD-like_sf"/>
</dbReference>
<dbReference type="PRINTS" id="PR00413">
    <property type="entry name" value="HADHALOGNASE"/>
</dbReference>
<dbReference type="Pfam" id="PF13419">
    <property type="entry name" value="HAD_2"/>
    <property type="match status" value="1"/>
</dbReference>
<evidence type="ECO:0000256" key="4">
    <source>
        <dbReference type="ARBA" id="ARBA00022842"/>
    </source>
</evidence>
<dbReference type="InterPro" id="IPR006439">
    <property type="entry name" value="HAD-SF_hydro_IA"/>
</dbReference>
<protein>
    <submittedName>
        <fullName evidence="5">HAD family hydrolase</fullName>
    </submittedName>
</protein>
<accession>A0A559J1J1</accession>
<dbReference type="GO" id="GO:0044281">
    <property type="term" value="P:small molecule metabolic process"/>
    <property type="evidence" value="ECO:0007669"/>
    <property type="project" value="UniProtKB-ARBA"/>
</dbReference>
<dbReference type="RefSeq" id="WP_144990558.1">
    <property type="nucleotide sequence ID" value="NZ_VNJK01000001.1"/>
</dbReference>
<evidence type="ECO:0000313" key="6">
    <source>
        <dbReference type="Proteomes" id="UP000318102"/>
    </source>
</evidence>
<evidence type="ECO:0000256" key="3">
    <source>
        <dbReference type="ARBA" id="ARBA00022801"/>
    </source>
</evidence>
<dbReference type="SFLD" id="SFLDS00003">
    <property type="entry name" value="Haloacid_Dehalogenase"/>
    <property type="match status" value="1"/>
</dbReference>
<dbReference type="InterPro" id="IPR023214">
    <property type="entry name" value="HAD_sf"/>
</dbReference>